<evidence type="ECO:0000256" key="2">
    <source>
        <dbReference type="ARBA" id="ARBA00011174"/>
    </source>
</evidence>
<evidence type="ECO:0000256" key="7">
    <source>
        <dbReference type="ARBA" id="ARBA00029433"/>
    </source>
</evidence>
<dbReference type="InterPro" id="IPR036168">
    <property type="entry name" value="AP2_Mu_C_sf"/>
</dbReference>
<evidence type="ECO:0000259" key="9">
    <source>
        <dbReference type="PROSITE" id="PS51072"/>
    </source>
</evidence>
<dbReference type="PANTHER" id="PTHR16082:SF2">
    <property type="entry name" value="AP-5 COMPLEX SUBUNIT MU-1"/>
    <property type="match status" value="1"/>
</dbReference>
<keyword evidence="4" id="KW-0813">Transport</keyword>
<comment type="subcellular location">
    <subcellularLocation>
        <location evidence="7">Endomembrane system</location>
        <topology evidence="7">Peripheral membrane protein</topology>
        <orientation evidence="7">Cytoplasmic side</orientation>
    </subcellularLocation>
</comment>
<dbReference type="CDD" id="cd09256">
    <property type="entry name" value="AP_MuD_MHD"/>
    <property type="match status" value="1"/>
</dbReference>
<dbReference type="GeneID" id="100376250"/>
<comment type="subunit">
    <text evidence="2">Probably part of the adaptor protein complex 5 (AP-5) a tetramer composed of AP5B1, AP5M1, AP5S1 and AP5Z1.</text>
</comment>
<keyword evidence="5" id="KW-0653">Protein transport</keyword>
<keyword evidence="6" id="KW-0472">Membrane</keyword>
<dbReference type="InterPro" id="IPR028565">
    <property type="entry name" value="MHD"/>
</dbReference>
<organism evidence="10 11">
    <name type="scientific">Saccoglossus kowalevskii</name>
    <name type="common">Acorn worm</name>
    <dbReference type="NCBI Taxonomy" id="10224"/>
    <lineage>
        <taxon>Eukaryota</taxon>
        <taxon>Metazoa</taxon>
        <taxon>Hemichordata</taxon>
        <taxon>Enteropneusta</taxon>
        <taxon>Harrimaniidae</taxon>
        <taxon>Saccoglossus</taxon>
    </lineage>
</organism>
<dbReference type="SUPFAM" id="SSF49447">
    <property type="entry name" value="Second domain of Mu2 adaptin subunit (ap50) of ap2 adaptor"/>
    <property type="match status" value="1"/>
</dbReference>
<evidence type="ECO:0000256" key="4">
    <source>
        <dbReference type="ARBA" id="ARBA00022448"/>
    </source>
</evidence>
<evidence type="ECO:0000256" key="1">
    <source>
        <dbReference type="ARBA" id="ARBA00005324"/>
    </source>
</evidence>
<evidence type="ECO:0000256" key="5">
    <source>
        <dbReference type="ARBA" id="ARBA00022927"/>
    </source>
</evidence>
<keyword evidence="10" id="KW-1185">Reference proteome</keyword>
<evidence type="ECO:0000256" key="8">
    <source>
        <dbReference type="ARBA" id="ARBA00030827"/>
    </source>
</evidence>
<accession>A0ABM0GK15</accession>
<dbReference type="PROSITE" id="PS51072">
    <property type="entry name" value="MHD"/>
    <property type="match status" value="1"/>
</dbReference>
<proteinExistence type="inferred from homology"/>
<reference evidence="11" key="1">
    <citation type="submission" date="2025-08" db="UniProtKB">
        <authorList>
            <consortium name="RefSeq"/>
        </authorList>
    </citation>
    <scope>IDENTIFICATION</scope>
    <source>
        <tissue evidence="11">Testes</tissue>
    </source>
</reference>
<dbReference type="Pfam" id="PF00928">
    <property type="entry name" value="Adap_comp_sub"/>
    <property type="match status" value="1"/>
</dbReference>
<protein>
    <recommendedName>
        <fullName evidence="3">AP-5 complex subunit mu-1</fullName>
    </recommendedName>
    <alternativeName>
        <fullName evidence="8">Adaptor-related protein complex 5 subunit mu-1</fullName>
    </alternativeName>
</protein>
<evidence type="ECO:0000313" key="11">
    <source>
        <dbReference type="RefSeq" id="XP_002731573.1"/>
    </source>
</evidence>
<dbReference type="RefSeq" id="XP_002731573.1">
    <property type="nucleotide sequence ID" value="XM_002731527.2"/>
</dbReference>
<evidence type="ECO:0000313" key="10">
    <source>
        <dbReference type="Proteomes" id="UP000694865"/>
    </source>
</evidence>
<comment type="similarity">
    <text evidence="1">Belongs to the adaptor complexes medium subunit family.</text>
</comment>
<name>A0ABM0GK15_SACKO</name>
<feature type="domain" description="MHD" evidence="9">
    <location>
        <begin position="205"/>
        <end position="476"/>
    </location>
</feature>
<dbReference type="PANTHER" id="PTHR16082">
    <property type="entry name" value="AP-5 COMPLEX SUBUNIT MU-1"/>
    <property type="match status" value="1"/>
</dbReference>
<sequence>MSIRAIWVSTLPDSGSDNVLYSRKFITVEKRAKIFAESADNYVKLPEDSVFYSALVSALGLKSESSQFSKSDVIQSTPVFELSTREGKLWPVIVIEQHPLILCCLPLVENGSIARPPLIEIPGISIGFSLLLHIAELLGPSQQKIDQNSSKLHDLRTYLHYALPFGTPINLNVSTVMAAVSSKASHQTLTQKQPAWKPVLLRGVKSHIYFHIHEFIRAVQYDRSTVPDVWDVYGRVSCKAELEGVAPDITVNLSVLPNHPPISNLIVHPCVMVADTHSTDGVFNNGSDQPITRRIRFSPPVETHLLCHYSSLSLTKLPIQGFYQMRGDQKSVKILVQLKLHEKVKNSFDYCEVQFPFYNRGSILNYDAASSVGTIVVGPDKRRLVWNVGQRFPSRNLEAELKATVNFDEYSPSQTPGVYEDPFCVELNAYAQILFKISDYTHSGCIIDQKSMQIHPSVKARITTVRELMSADYKIWNSHGDCQMAFQPPAYL</sequence>
<dbReference type="Gene3D" id="2.60.40.1170">
    <property type="entry name" value="Mu homology domain, subdomain B"/>
    <property type="match status" value="2"/>
</dbReference>
<dbReference type="Proteomes" id="UP000694865">
    <property type="component" value="Unplaced"/>
</dbReference>
<evidence type="ECO:0000256" key="3">
    <source>
        <dbReference type="ARBA" id="ARBA00021851"/>
    </source>
</evidence>
<dbReference type="InterPro" id="IPR039591">
    <property type="entry name" value="AP5M1"/>
</dbReference>
<evidence type="ECO:0000256" key="6">
    <source>
        <dbReference type="ARBA" id="ARBA00023136"/>
    </source>
</evidence>
<gene>
    <name evidence="11" type="primary">LOC100376250</name>
</gene>